<dbReference type="PANTHER" id="PTHR11732">
    <property type="entry name" value="ALDO/KETO REDUCTASE"/>
    <property type="match status" value="1"/>
</dbReference>
<organism evidence="13 14">
    <name type="scientific">Scophthalmus maximus</name>
    <name type="common">Turbot</name>
    <name type="synonym">Psetta maxima</name>
    <dbReference type="NCBI Taxonomy" id="52904"/>
    <lineage>
        <taxon>Eukaryota</taxon>
        <taxon>Metazoa</taxon>
        <taxon>Chordata</taxon>
        <taxon>Craniata</taxon>
        <taxon>Vertebrata</taxon>
        <taxon>Euteleostomi</taxon>
        <taxon>Actinopterygii</taxon>
        <taxon>Neopterygii</taxon>
        <taxon>Teleostei</taxon>
        <taxon>Neoteleostei</taxon>
        <taxon>Acanthomorphata</taxon>
        <taxon>Carangaria</taxon>
        <taxon>Pleuronectiformes</taxon>
        <taxon>Pleuronectoidei</taxon>
        <taxon>Scophthalmidae</taxon>
        <taxon>Scophthalmus</taxon>
    </lineage>
</organism>
<protein>
    <recommendedName>
        <fullName evidence="5">alcohol dehydrogenase (NADP(+))</fullName>
        <ecNumber evidence="5">1.1.1.2</ecNumber>
    </recommendedName>
    <alternativeName>
        <fullName evidence="6">S-nitroso-CoA reductase</fullName>
    </alternativeName>
</protein>
<dbReference type="InterPro" id="IPR020471">
    <property type="entry name" value="AKR"/>
</dbReference>
<dbReference type="Gene3D" id="3.20.20.100">
    <property type="entry name" value="NADP-dependent oxidoreductase domain"/>
    <property type="match status" value="1"/>
</dbReference>
<dbReference type="AlphaFoldDB" id="A0A8D3E3R1"/>
<dbReference type="GO" id="GO:0016324">
    <property type="term" value="C:apical plasma membrane"/>
    <property type="evidence" value="ECO:0007669"/>
    <property type="project" value="UniProtKB-SubCell"/>
</dbReference>
<dbReference type="EC" id="1.1.1.2" evidence="5"/>
<dbReference type="PROSITE" id="PS00063">
    <property type="entry name" value="ALDOKETO_REDUCTASE_3"/>
    <property type="match status" value="1"/>
</dbReference>
<dbReference type="InterPro" id="IPR015421">
    <property type="entry name" value="PyrdxlP-dep_Trfase_major"/>
</dbReference>
<comment type="similarity">
    <text evidence="2">Belongs to the aldo/keto reductase family.</text>
</comment>
<gene>
    <name evidence="13" type="primary">tat</name>
</gene>
<sequence length="521" mass="58115">MHTTKAKSRRQRWEVKPSEMANNTLNPIRAIVDEMKLTPNRDKPMIALSIGDPTVFGNLPTDDVVLQAMKDAIDSHKFNGYAPSVGYLKSRQAVANFYSCHGAPLEAEDVILTSGCSHAIDLAISVLCNPGDNILVPSPGFSLYKTLAVSMGIKVKFYNLLPERSWEVDLQHMESLIDERTSCLIVTNPSNPCGSVFSKEHLQKILRVASRHCVPILADEIYSDMSSHLPRTSVQGAVEAAIAAGYRHIDTAFSYENEVDVGKALRSKTQQGVVRRQDMFIVSKLGSTHHAPDDIPRCLDKSLTDLQLDYIDLYLVHFPVGLKKIGDEHFPKKDGKVLTSDTDYVDVWRGMEALQASGKVKSIGVSNFSILQLERLLALCRVPPAVNQVELHPYLVQRDMIDFCKSKNIVLTAYSPFGSPARPPEMIRGDVDPHQLLQDPVVAEIARKHRRSSAQVLLRYHVQQGVAVIPKSDKPHRILENTKIFDFSLPGDDMAALRGLDRGWRACLEDEVKSHPYYPFS</sequence>
<dbReference type="PROSITE" id="PS00062">
    <property type="entry name" value="ALDOKETO_REDUCTASE_2"/>
    <property type="match status" value="1"/>
</dbReference>
<dbReference type="InterPro" id="IPR018170">
    <property type="entry name" value="Aldo/ket_reductase_CS"/>
</dbReference>
<dbReference type="GO" id="GO:0008483">
    <property type="term" value="F:transaminase activity"/>
    <property type="evidence" value="ECO:0007669"/>
    <property type="project" value="InterPro"/>
</dbReference>
<evidence type="ECO:0000259" key="12">
    <source>
        <dbReference type="Pfam" id="PF00266"/>
    </source>
</evidence>
<dbReference type="Gene3D" id="3.40.640.10">
    <property type="entry name" value="Type I PLP-dependent aspartate aminotransferase-like (Major domain)"/>
    <property type="match status" value="1"/>
</dbReference>
<dbReference type="SUPFAM" id="SSF51430">
    <property type="entry name" value="NAD(P)-linked oxidoreductase"/>
    <property type="match status" value="1"/>
</dbReference>
<evidence type="ECO:0000256" key="9">
    <source>
        <dbReference type="ARBA" id="ARBA00048262"/>
    </source>
</evidence>
<dbReference type="InterPro" id="IPR000192">
    <property type="entry name" value="Aminotrans_V_dom"/>
</dbReference>
<keyword evidence="4" id="KW-0560">Oxidoreductase</keyword>
<dbReference type="PRINTS" id="PR00069">
    <property type="entry name" value="ALDKETRDTASE"/>
</dbReference>
<reference evidence="13" key="2">
    <citation type="submission" date="2025-08" db="UniProtKB">
        <authorList>
            <consortium name="Ensembl"/>
        </authorList>
    </citation>
    <scope>IDENTIFICATION</scope>
</reference>
<evidence type="ECO:0000256" key="10">
    <source>
        <dbReference type="ARBA" id="ARBA00055218"/>
    </source>
</evidence>
<dbReference type="InterPro" id="IPR036812">
    <property type="entry name" value="NAD(P)_OxRdtase_dom_sf"/>
</dbReference>
<dbReference type="GeneTree" id="ENSGT00940000166411"/>
<dbReference type="InterPro" id="IPR023210">
    <property type="entry name" value="NADP_OxRdtase_dom"/>
</dbReference>
<dbReference type="GO" id="GO:0042593">
    <property type="term" value="P:glucose homeostasis"/>
    <property type="evidence" value="ECO:0007669"/>
    <property type="project" value="UniProtKB-ARBA"/>
</dbReference>
<evidence type="ECO:0000256" key="8">
    <source>
        <dbReference type="ARBA" id="ARBA00048207"/>
    </source>
</evidence>
<dbReference type="Proteomes" id="UP000694558">
    <property type="component" value="Chromosome 10"/>
</dbReference>
<evidence type="ECO:0000259" key="11">
    <source>
        <dbReference type="Pfam" id="PF00248"/>
    </source>
</evidence>
<feature type="domain" description="Aminotransferase class V" evidence="12">
    <location>
        <begin position="88"/>
        <end position="208"/>
    </location>
</feature>
<keyword evidence="3" id="KW-0521">NADP</keyword>
<dbReference type="Gene3D" id="1.10.287.1970">
    <property type="match status" value="1"/>
</dbReference>
<dbReference type="SUPFAM" id="SSF53383">
    <property type="entry name" value="PLP-dependent transferases"/>
    <property type="match status" value="1"/>
</dbReference>
<evidence type="ECO:0000313" key="14">
    <source>
        <dbReference type="Proteomes" id="UP000694558"/>
    </source>
</evidence>
<evidence type="ECO:0000256" key="7">
    <source>
        <dbReference type="ARBA" id="ARBA00047706"/>
    </source>
</evidence>
<dbReference type="NCBIfam" id="TIGR01265">
    <property type="entry name" value="tyr_nico_aTase"/>
    <property type="match status" value="1"/>
</dbReference>
<evidence type="ECO:0000256" key="6">
    <source>
        <dbReference type="ARBA" id="ARBA00044808"/>
    </source>
</evidence>
<dbReference type="CDD" id="cd19071">
    <property type="entry name" value="AKR_AKR1-5-like"/>
    <property type="match status" value="1"/>
</dbReference>
<reference evidence="13" key="1">
    <citation type="submission" date="2023-05" db="EMBL/GenBank/DDBJ databases">
        <title>High-quality long-read genome of Scophthalmus maximus.</title>
        <authorList>
            <person name="Lien S."/>
            <person name="Martinez P."/>
        </authorList>
    </citation>
    <scope>NUCLEOTIDE SEQUENCE [LARGE SCALE GENOMIC DNA]</scope>
</reference>
<dbReference type="GO" id="GO:0006520">
    <property type="term" value="P:amino acid metabolic process"/>
    <property type="evidence" value="ECO:0007669"/>
    <property type="project" value="InterPro"/>
</dbReference>
<evidence type="ECO:0000256" key="4">
    <source>
        <dbReference type="ARBA" id="ARBA00023002"/>
    </source>
</evidence>
<comment type="catalytic activity">
    <reaction evidence="8">
        <text>S-nitrosoglutathione + NADPH + H(+) = S-(hydroxysulfenamide)glutathione + NADP(+)</text>
        <dbReference type="Rhea" id="RHEA:63500"/>
        <dbReference type="ChEBI" id="CHEBI:15378"/>
        <dbReference type="ChEBI" id="CHEBI:57783"/>
        <dbReference type="ChEBI" id="CHEBI:58349"/>
        <dbReference type="ChEBI" id="CHEBI:145544"/>
        <dbReference type="ChEBI" id="CHEBI:229723"/>
    </reaction>
</comment>
<dbReference type="InterPro" id="IPR005958">
    <property type="entry name" value="TyrNic_aminoTrfase"/>
</dbReference>
<dbReference type="PROSITE" id="PS00798">
    <property type="entry name" value="ALDOKETO_REDUCTASE_1"/>
    <property type="match status" value="1"/>
</dbReference>
<comment type="catalytic activity">
    <reaction evidence="9">
        <text>a primary alcohol + NADP(+) = an aldehyde + NADPH + H(+)</text>
        <dbReference type="Rhea" id="RHEA:15937"/>
        <dbReference type="ChEBI" id="CHEBI:15378"/>
        <dbReference type="ChEBI" id="CHEBI:15734"/>
        <dbReference type="ChEBI" id="CHEBI:17478"/>
        <dbReference type="ChEBI" id="CHEBI:57783"/>
        <dbReference type="ChEBI" id="CHEBI:58349"/>
        <dbReference type="EC" id="1.1.1.2"/>
    </reaction>
</comment>
<dbReference type="GO" id="GO:0008106">
    <property type="term" value="F:alcohol dehydrogenase (NADP+) activity"/>
    <property type="evidence" value="ECO:0007669"/>
    <property type="project" value="UniProtKB-EC"/>
</dbReference>
<feature type="domain" description="NADP-dependent oxidoreductase" evidence="11">
    <location>
        <begin position="229"/>
        <end position="501"/>
    </location>
</feature>
<evidence type="ECO:0000256" key="5">
    <source>
        <dbReference type="ARBA" id="ARBA00024074"/>
    </source>
</evidence>
<evidence type="ECO:0000256" key="2">
    <source>
        <dbReference type="ARBA" id="ARBA00007905"/>
    </source>
</evidence>
<evidence type="ECO:0000256" key="3">
    <source>
        <dbReference type="ARBA" id="ARBA00022857"/>
    </source>
</evidence>
<comment type="function">
    <text evidence="10">Catalyzes the NADPH-dependent reduction of a wide variety of carbonyl-containing compounds to their corresponding alcohols. Displays enzymatic activity towards endogenous metabolites such as aromatic and aliphatic aldehydes, ketones, monosaccharides and bile acids. Acts as an aldehyde-detoxification enzyme. Also acts as an inhibitor of protein S-nitrosylation by mediating degradation of S-nitroso-coenzyme A (S-nitroso-CoA), a cofactor required to S-nitrosylate proteins. Also acts as a S-nitroso-glutathione reductase by catalyzing the NADPH-dependent reduction of S-nitrosoglutathione. Displays no reductase activity towards retinoids.</text>
</comment>
<comment type="subcellular location">
    <subcellularLocation>
        <location evidence="1">Apical cell membrane</location>
    </subcellularLocation>
</comment>
<name>A0A8D3E3R1_SCOMX</name>
<dbReference type="InterPro" id="IPR015424">
    <property type="entry name" value="PyrdxlP-dep_Trfase"/>
</dbReference>
<dbReference type="CDD" id="cd00609">
    <property type="entry name" value="AAT_like"/>
    <property type="match status" value="1"/>
</dbReference>
<accession>A0A8D3E3R1</accession>
<comment type="catalytic activity">
    <reaction evidence="7">
        <text>S-nitroso-CoA + NADPH + H(+) = sulfinamide-CoA + NADP(+)</text>
        <dbReference type="Rhea" id="RHEA:78375"/>
        <dbReference type="ChEBI" id="CHEBI:15378"/>
        <dbReference type="ChEBI" id="CHEBI:57783"/>
        <dbReference type="ChEBI" id="CHEBI:58349"/>
        <dbReference type="ChEBI" id="CHEBI:145546"/>
        <dbReference type="ChEBI" id="CHEBI:145548"/>
    </reaction>
    <physiologicalReaction direction="left-to-right" evidence="7">
        <dbReference type="Rhea" id="RHEA:78376"/>
    </physiologicalReaction>
</comment>
<dbReference type="GO" id="GO:0030170">
    <property type="term" value="F:pyridoxal phosphate binding"/>
    <property type="evidence" value="ECO:0007669"/>
    <property type="project" value="InterPro"/>
</dbReference>
<dbReference type="FunFam" id="3.20.20.100:FF:000006">
    <property type="entry name" value="Aldo-keto reductase family 1 member A1"/>
    <property type="match status" value="1"/>
</dbReference>
<proteinExistence type="inferred from homology"/>
<dbReference type="Pfam" id="PF00266">
    <property type="entry name" value="Aminotran_5"/>
    <property type="match status" value="1"/>
</dbReference>
<dbReference type="Pfam" id="PF00248">
    <property type="entry name" value="Aldo_ket_red"/>
    <property type="match status" value="1"/>
</dbReference>
<dbReference type="Ensembl" id="ENSSMAT00000078197.1">
    <property type="protein sequence ID" value="ENSSMAP00000066420.1"/>
    <property type="gene ID" value="ENSSMAG00000000410.2"/>
</dbReference>
<evidence type="ECO:0000313" key="13">
    <source>
        <dbReference type="Ensembl" id="ENSSMAP00000066420.1"/>
    </source>
</evidence>
<evidence type="ECO:0000256" key="1">
    <source>
        <dbReference type="ARBA" id="ARBA00004221"/>
    </source>
</evidence>